<dbReference type="SUPFAM" id="SSF82171">
    <property type="entry name" value="DPP6 N-terminal domain-like"/>
    <property type="match status" value="1"/>
</dbReference>
<dbReference type="AlphaFoldDB" id="A0A4Q9GSD7"/>
<dbReference type="RefSeq" id="WP_130981155.1">
    <property type="nucleotide sequence ID" value="NZ_SISG01000001.1"/>
</dbReference>
<comment type="caution">
    <text evidence="1">The sequence shown here is derived from an EMBL/GenBank/DDBJ whole genome shotgun (WGS) entry which is preliminary data.</text>
</comment>
<name>A0A4Q9GSD7_9MICO</name>
<evidence type="ECO:0000313" key="1">
    <source>
        <dbReference type="EMBL" id="TBN57044.1"/>
    </source>
</evidence>
<evidence type="ECO:0000313" key="2">
    <source>
        <dbReference type="Proteomes" id="UP000294194"/>
    </source>
</evidence>
<accession>A0A4Q9GSD7</accession>
<dbReference type="Proteomes" id="UP000294194">
    <property type="component" value="Unassembled WGS sequence"/>
</dbReference>
<evidence type="ECO:0008006" key="3">
    <source>
        <dbReference type="Google" id="ProtNLM"/>
    </source>
</evidence>
<gene>
    <name evidence="1" type="ORF">EYE40_06315</name>
</gene>
<proteinExistence type="predicted"/>
<keyword evidence="2" id="KW-1185">Reference proteome</keyword>
<dbReference type="EMBL" id="SISG01000001">
    <property type="protein sequence ID" value="TBN57044.1"/>
    <property type="molecule type" value="Genomic_DNA"/>
</dbReference>
<reference evidence="2" key="1">
    <citation type="submission" date="2019-02" db="EMBL/GenBank/DDBJ databases">
        <title>Glaciihabitans arcticus sp. nov., a psychrotolerant bacterium isolated from polar soil.</title>
        <authorList>
            <person name="Dahal R.H."/>
        </authorList>
    </citation>
    <scope>NUCLEOTIDE SEQUENCE [LARGE SCALE GENOMIC DNA]</scope>
    <source>
        <strain evidence="2">RP-3-7</strain>
    </source>
</reference>
<protein>
    <recommendedName>
        <fullName evidence="3">SbsA Ig-like domain-containing protein</fullName>
    </recommendedName>
</protein>
<sequence length="454" mass="48063">MSPTYSERSFRRLFSTLVVTLLVLCAGFLGLGMLQGPKLSSAQLDITRAIDQPGQLLRLFGNQAIAAVDASQVTVTPAAPFTVETSGEVVALAFTERLRYNTAYSVRVTGVTTTADERESEWSYAFETSAPPLVYLDRGAETDEIIRTGVSGNERTVLWSAPHIQDFAVLGQALAVVTLTDRQTSELALVDPADGSTEVITLPADGAITQFAASDTGVLGFSFTSKEPVAGGDLVRTLMRLDLDAGRAPVAVEGLGGAALSVLDWMFVPGSANLIAQTGDQSVMLVEAGGGILPLGQYAEIDHLSIDGTVLTVRDTFGSLSLTIPDLDEQRITPSPLDAAQTFGGELVIQPDGTRVQKVVVPLLDTAGFASYLVQDDGTAARAVYQTVDHAGSIERFELSPNGQYAVIETVPDVATAVSDDYFLDARDTSVTTVIVDLETGAVVRTFDGFAVSW</sequence>
<organism evidence="1 2">
    <name type="scientific">Glaciihabitans arcticus</name>
    <dbReference type="NCBI Taxonomy" id="2668039"/>
    <lineage>
        <taxon>Bacteria</taxon>
        <taxon>Bacillati</taxon>
        <taxon>Actinomycetota</taxon>
        <taxon>Actinomycetes</taxon>
        <taxon>Micrococcales</taxon>
        <taxon>Microbacteriaceae</taxon>
        <taxon>Glaciihabitans</taxon>
    </lineage>
</organism>